<dbReference type="SMART" id="SM00382">
    <property type="entry name" value="AAA"/>
    <property type="match status" value="1"/>
</dbReference>
<evidence type="ECO:0000256" key="3">
    <source>
        <dbReference type="ARBA" id="ARBA00022741"/>
    </source>
</evidence>
<evidence type="ECO:0000313" key="6">
    <source>
        <dbReference type="EMBL" id="SDI97866.1"/>
    </source>
</evidence>
<name>A0A1G8Q026_9MICC</name>
<dbReference type="Pfam" id="PF00005">
    <property type="entry name" value="ABC_tran"/>
    <property type="match status" value="1"/>
</dbReference>
<evidence type="ECO:0000256" key="2">
    <source>
        <dbReference type="ARBA" id="ARBA00022448"/>
    </source>
</evidence>
<dbReference type="InterPro" id="IPR003593">
    <property type="entry name" value="AAA+_ATPase"/>
</dbReference>
<dbReference type="EMBL" id="FNEI01000006">
    <property type="protein sequence ID" value="SDI97866.1"/>
    <property type="molecule type" value="Genomic_DNA"/>
</dbReference>
<dbReference type="STRING" id="1045773.SAMN05216555_10615"/>
<comment type="similarity">
    <text evidence="1">Belongs to the ABC transporter superfamily.</text>
</comment>
<dbReference type="InterPro" id="IPR027417">
    <property type="entry name" value="P-loop_NTPase"/>
</dbReference>
<dbReference type="RefSeq" id="WP_074588459.1">
    <property type="nucleotide sequence ID" value="NZ_FNEI01000006.1"/>
</dbReference>
<sequence>MIEAQGLRKVYGEKTAVDGVSFTVQPGKVTGFLGPNGAGKSTTMRMIMGLDRPTAGSVTVNGVPFDRHQAPLREIGALLDAKAVHTGRTAYNHLLAMAATHSIPKKRIHEVIEMTGLGDVARKKVKGFSLGMGQRLGIAAALLGNPQTIILDEPVNGLDPEGVLWVRNLVKYLAAEGRTVFLSSHLMSEMALTADHLIVIGRGKIIADAPIGEIISGKGTARTRVRTDEPLRLMQLLAGDGVSVEAHDRELLEVTGLDPRGIARTALDNRVMVYELTPLQASLEEAYMELTKDEVEYHSHITTGPPVAATAPAGAAENQAAENQVPVKTGGDQA</sequence>
<dbReference type="InterPro" id="IPR003439">
    <property type="entry name" value="ABC_transporter-like_ATP-bd"/>
</dbReference>
<dbReference type="PROSITE" id="PS50893">
    <property type="entry name" value="ABC_TRANSPORTER_2"/>
    <property type="match status" value="1"/>
</dbReference>
<keyword evidence="2" id="KW-0813">Transport</keyword>
<dbReference type="AlphaFoldDB" id="A0A1G8Q026"/>
<organism evidence="6 7">
    <name type="scientific">Arthrobacter cupressi</name>
    <dbReference type="NCBI Taxonomy" id="1045773"/>
    <lineage>
        <taxon>Bacteria</taxon>
        <taxon>Bacillati</taxon>
        <taxon>Actinomycetota</taxon>
        <taxon>Actinomycetes</taxon>
        <taxon>Micrococcales</taxon>
        <taxon>Micrococcaceae</taxon>
        <taxon>Arthrobacter</taxon>
    </lineage>
</organism>
<dbReference type="PANTHER" id="PTHR43335:SF4">
    <property type="entry name" value="ABC TRANSPORTER, ATP-BINDING PROTEIN"/>
    <property type="match status" value="1"/>
</dbReference>
<reference evidence="7" key="1">
    <citation type="submission" date="2016-10" db="EMBL/GenBank/DDBJ databases">
        <authorList>
            <person name="Varghese N."/>
            <person name="Submissions S."/>
        </authorList>
    </citation>
    <scope>NUCLEOTIDE SEQUENCE [LARGE SCALE GENOMIC DNA]</scope>
    <source>
        <strain evidence="7">CGMCC 1.10783</strain>
    </source>
</reference>
<evidence type="ECO:0000256" key="1">
    <source>
        <dbReference type="ARBA" id="ARBA00005417"/>
    </source>
</evidence>
<protein>
    <submittedName>
        <fullName evidence="6">ABC-2 type transport system ATP-binding protein</fullName>
    </submittedName>
</protein>
<gene>
    <name evidence="6" type="ORF">SAMN05216555_10615</name>
</gene>
<keyword evidence="4 6" id="KW-0067">ATP-binding</keyword>
<evidence type="ECO:0000313" key="7">
    <source>
        <dbReference type="Proteomes" id="UP000182130"/>
    </source>
</evidence>
<dbReference type="GO" id="GO:0016887">
    <property type="term" value="F:ATP hydrolysis activity"/>
    <property type="evidence" value="ECO:0007669"/>
    <property type="project" value="InterPro"/>
</dbReference>
<dbReference type="CDD" id="cd03268">
    <property type="entry name" value="ABC_BcrA_bacitracin_resist"/>
    <property type="match status" value="1"/>
</dbReference>
<keyword evidence="7" id="KW-1185">Reference proteome</keyword>
<keyword evidence="3" id="KW-0547">Nucleotide-binding</keyword>
<evidence type="ECO:0000256" key="5">
    <source>
        <dbReference type="SAM" id="MobiDB-lite"/>
    </source>
</evidence>
<dbReference type="SUPFAM" id="SSF52540">
    <property type="entry name" value="P-loop containing nucleoside triphosphate hydrolases"/>
    <property type="match status" value="1"/>
</dbReference>
<dbReference type="GO" id="GO:0005524">
    <property type="term" value="F:ATP binding"/>
    <property type="evidence" value="ECO:0007669"/>
    <property type="project" value="UniProtKB-KW"/>
</dbReference>
<dbReference type="OrthoDB" id="9804819at2"/>
<dbReference type="PANTHER" id="PTHR43335">
    <property type="entry name" value="ABC TRANSPORTER, ATP-BINDING PROTEIN"/>
    <property type="match status" value="1"/>
</dbReference>
<evidence type="ECO:0000256" key="4">
    <source>
        <dbReference type="ARBA" id="ARBA00022840"/>
    </source>
</evidence>
<feature type="region of interest" description="Disordered" evidence="5">
    <location>
        <begin position="304"/>
        <end position="334"/>
    </location>
</feature>
<dbReference type="Proteomes" id="UP000182130">
    <property type="component" value="Unassembled WGS sequence"/>
</dbReference>
<proteinExistence type="inferred from homology"/>
<dbReference type="Gene3D" id="3.40.50.300">
    <property type="entry name" value="P-loop containing nucleotide triphosphate hydrolases"/>
    <property type="match status" value="1"/>
</dbReference>
<feature type="compositionally biased region" description="Low complexity" evidence="5">
    <location>
        <begin position="304"/>
        <end position="326"/>
    </location>
</feature>
<accession>A0A1G8Q026</accession>